<dbReference type="GO" id="GO:0009451">
    <property type="term" value="P:RNA modification"/>
    <property type="evidence" value="ECO:0007669"/>
    <property type="project" value="InterPro"/>
</dbReference>
<feature type="repeat" description="PPR" evidence="2">
    <location>
        <begin position="96"/>
        <end position="130"/>
    </location>
</feature>
<dbReference type="InterPro" id="IPR011990">
    <property type="entry name" value="TPR-like_helical_dom_sf"/>
</dbReference>
<accession>A0A9D4U6V7</accession>
<dbReference type="Gene3D" id="1.25.40.10">
    <property type="entry name" value="Tetratricopeptide repeat domain"/>
    <property type="match status" value="5"/>
</dbReference>
<feature type="repeat" description="PPR" evidence="2">
    <location>
        <begin position="233"/>
        <end position="267"/>
    </location>
</feature>
<protein>
    <recommendedName>
        <fullName evidence="5">Pentatricopeptide repeat-containing protein</fullName>
    </recommendedName>
</protein>
<evidence type="ECO:0000313" key="4">
    <source>
        <dbReference type="Proteomes" id="UP000886520"/>
    </source>
</evidence>
<evidence type="ECO:0000313" key="3">
    <source>
        <dbReference type="EMBL" id="KAI5061589.1"/>
    </source>
</evidence>
<evidence type="ECO:0000256" key="1">
    <source>
        <dbReference type="ARBA" id="ARBA00022737"/>
    </source>
</evidence>
<keyword evidence="4" id="KW-1185">Reference proteome</keyword>
<proteinExistence type="predicted"/>
<dbReference type="FunFam" id="1.25.40.10:FF:000344">
    <property type="entry name" value="Pentatricopeptide repeat-containing protein"/>
    <property type="match status" value="1"/>
</dbReference>
<feature type="repeat" description="PPR" evidence="2">
    <location>
        <begin position="503"/>
        <end position="537"/>
    </location>
</feature>
<dbReference type="Pfam" id="PF01535">
    <property type="entry name" value="PPR"/>
    <property type="match status" value="3"/>
</dbReference>
<dbReference type="GO" id="GO:0003723">
    <property type="term" value="F:RNA binding"/>
    <property type="evidence" value="ECO:0007669"/>
    <property type="project" value="InterPro"/>
</dbReference>
<dbReference type="NCBIfam" id="TIGR00756">
    <property type="entry name" value="PPR"/>
    <property type="match status" value="5"/>
</dbReference>
<name>A0A9D4U6V7_ADICA</name>
<dbReference type="Proteomes" id="UP000886520">
    <property type="component" value="Chromosome 23"/>
</dbReference>
<dbReference type="PANTHER" id="PTHR47926">
    <property type="entry name" value="PENTATRICOPEPTIDE REPEAT-CONTAINING PROTEIN"/>
    <property type="match status" value="1"/>
</dbReference>
<keyword evidence="1" id="KW-0677">Repeat</keyword>
<feature type="repeat" description="PPR" evidence="2">
    <location>
        <begin position="300"/>
        <end position="334"/>
    </location>
</feature>
<organism evidence="3 4">
    <name type="scientific">Adiantum capillus-veneris</name>
    <name type="common">Maidenhair fern</name>
    <dbReference type="NCBI Taxonomy" id="13818"/>
    <lineage>
        <taxon>Eukaryota</taxon>
        <taxon>Viridiplantae</taxon>
        <taxon>Streptophyta</taxon>
        <taxon>Embryophyta</taxon>
        <taxon>Tracheophyta</taxon>
        <taxon>Polypodiopsida</taxon>
        <taxon>Polypodiidae</taxon>
        <taxon>Polypodiales</taxon>
        <taxon>Pteridineae</taxon>
        <taxon>Pteridaceae</taxon>
        <taxon>Vittarioideae</taxon>
        <taxon>Adiantum</taxon>
    </lineage>
</organism>
<evidence type="ECO:0000256" key="2">
    <source>
        <dbReference type="PROSITE-ProRule" id="PRU00708"/>
    </source>
</evidence>
<dbReference type="AlphaFoldDB" id="A0A9D4U6V7"/>
<reference evidence="3" key="1">
    <citation type="submission" date="2021-01" db="EMBL/GenBank/DDBJ databases">
        <title>Adiantum capillus-veneris genome.</title>
        <authorList>
            <person name="Fang Y."/>
            <person name="Liao Q."/>
        </authorList>
    </citation>
    <scope>NUCLEOTIDE SEQUENCE</scope>
    <source>
        <strain evidence="3">H3</strain>
        <tissue evidence="3">Leaf</tissue>
    </source>
</reference>
<dbReference type="Pfam" id="PF13041">
    <property type="entry name" value="PPR_2"/>
    <property type="match status" value="4"/>
</dbReference>
<dbReference type="PROSITE" id="PS51375">
    <property type="entry name" value="PPR"/>
    <property type="match status" value="6"/>
</dbReference>
<dbReference type="InterPro" id="IPR046960">
    <property type="entry name" value="PPR_At4g14850-like_plant"/>
</dbReference>
<dbReference type="OrthoDB" id="185373at2759"/>
<dbReference type="EMBL" id="JABFUD020000023">
    <property type="protein sequence ID" value="KAI5061589.1"/>
    <property type="molecule type" value="Genomic_DNA"/>
</dbReference>
<dbReference type="PANTHER" id="PTHR47926:SF533">
    <property type="entry name" value="DYW DOMAIN-CONTAINING PROTEIN"/>
    <property type="match status" value="1"/>
</dbReference>
<dbReference type="InterPro" id="IPR002885">
    <property type="entry name" value="PPR_rpt"/>
</dbReference>
<sequence>MMRQAKHANPQAVASLCENMQPDFLVSPSGPTFVRLLKECITSKDLERGTQIHAEVARKGLLDKNVNIGTTLVDMYAKCGLPVRAQQVFDKLPERNIVSWTTLIGGYANNDRSEEALWYFECMQEAGIPTNFVTFNCCLTACRTIKALDKGQAIHSEIERQGLLETNLVIANTLVDMYAKCGQLNEAHYVLIKLPLRNVITWKALIAGYVEYGHYKKALDCWEQIQREGVPPDAATYVAVLKACGMLGDIHKGEALHKMMESSGLLEGHFLLGSNLVSMYSRCGLLAKAQHVFDRLSVRNADCWNSLLGAYAENGHDEKVLKCHEQMKLEGVSPNFTTLICALNACGKVKDTVKGGEIHKDAERQGMLEEPVLGNALVDMYAKSGLLLIARKIFDALSVQTIVSWNALIAGYAEHGQGRKALDCFEQMQIEGVSPMLATFFFSLKACSSTKNMQKCEELHAEIERQGLLDSNLPIGNTLIDVYAKLGLVSLLQEVFDRLPARDVVTWAVLIGGYTEHGLGEEVLRQFQHMQSDGIGPNAVTYNLILKTCCTLGILAKGQEIHAEIEMQELLKRNVLIGPTLIELYSECGSLAKAEEVFNKLPAKINACWSALI</sequence>
<comment type="caution">
    <text evidence="3">The sequence shown here is derived from an EMBL/GenBank/DDBJ whole genome shotgun (WGS) entry which is preliminary data.</text>
</comment>
<feature type="repeat" description="PPR" evidence="2">
    <location>
        <begin position="401"/>
        <end position="435"/>
    </location>
</feature>
<feature type="repeat" description="PPR" evidence="2">
    <location>
        <begin position="198"/>
        <end position="232"/>
    </location>
</feature>
<evidence type="ECO:0008006" key="5">
    <source>
        <dbReference type="Google" id="ProtNLM"/>
    </source>
</evidence>
<dbReference type="FunFam" id="1.25.40.10:FF:000031">
    <property type="entry name" value="Pentatricopeptide repeat-containing protein mitochondrial"/>
    <property type="match status" value="1"/>
</dbReference>
<gene>
    <name evidence="3" type="ORF">GOP47_0024094</name>
</gene>